<evidence type="ECO:0000313" key="4">
    <source>
        <dbReference type="Proteomes" id="UP001501326"/>
    </source>
</evidence>
<organism evidence="3 4">
    <name type="scientific">Pedococcus aerophilus</name>
    <dbReference type="NCBI Taxonomy" id="436356"/>
    <lineage>
        <taxon>Bacteria</taxon>
        <taxon>Bacillati</taxon>
        <taxon>Actinomycetota</taxon>
        <taxon>Actinomycetes</taxon>
        <taxon>Micrococcales</taxon>
        <taxon>Intrasporangiaceae</taxon>
        <taxon>Pedococcus</taxon>
    </lineage>
</organism>
<feature type="domain" description="PhoD-like phosphatase metallophosphatase" evidence="1">
    <location>
        <begin position="145"/>
        <end position="478"/>
    </location>
</feature>
<reference evidence="3 4" key="1">
    <citation type="journal article" date="2019" name="Int. J. Syst. Evol. Microbiol.">
        <title>The Global Catalogue of Microorganisms (GCM) 10K type strain sequencing project: providing services to taxonomists for standard genome sequencing and annotation.</title>
        <authorList>
            <consortium name="The Broad Institute Genomics Platform"/>
            <consortium name="The Broad Institute Genome Sequencing Center for Infectious Disease"/>
            <person name="Wu L."/>
            <person name="Ma J."/>
        </authorList>
    </citation>
    <scope>NUCLEOTIDE SEQUENCE [LARGE SCALE GENOMIC DNA]</scope>
    <source>
        <strain evidence="3 4">JCM 16378</strain>
    </source>
</reference>
<comment type="caution">
    <text evidence="3">The sequence shown here is derived from an EMBL/GenBank/DDBJ whole genome shotgun (WGS) entry which is preliminary data.</text>
</comment>
<dbReference type="RefSeq" id="WP_344193866.1">
    <property type="nucleotide sequence ID" value="NZ_BAAARN010000003.1"/>
</dbReference>
<evidence type="ECO:0000259" key="1">
    <source>
        <dbReference type="Pfam" id="PF09423"/>
    </source>
</evidence>
<sequence>MPELDTSPLTLGPLLRYVGETSATVWVQTQDTATVTVRAFDRSWEAPTFVVHGHHYALVVLDGLEPGQGSEYEVDIDGVQVWPSRAEATGSLAASLPASRITTLRHSEPTRMAFGSCRTSVPHDAEGNKTNGVDALRAYAHHLTRTDPAQWPHLVVFLGDQVYADETSEEMREYIASRRSLDEPPGEELKDYDEYAHLYRLAWADPLNRWLLSTLPSAMIFDDHDIRDDWNTSQDWHREMNRLPWWHERIVGGLSSYWVYQHVGNLSPEDLAQDEVWQLIAEHAASGADGELDLTQVLDTLAERVDKHPETYRWSYARDLGESRLVVVDSRAARLLEPDRRSILDDDEMAWLDEQLQGDVDHLFIGTSLPFLMAQGIHDLEAINEAMATGAWGPRVARWGEKMRRALDLEHWAAFQEGFTTVLGMVVEVADGKRGRAPGTITFLSGDVHNSYVTEIDHRQLSPGSSRIIQAVCSPIRNPLPRQVRIAQAFIGKGLARPLEQLVSRTAKVPSAPYQWPMTEGPWFDNNLATLEVRGRGLVMRWDMGVVQGDRYDAPDLEQVARVVIS</sequence>
<accession>A0ABN3UR50</accession>
<dbReference type="SUPFAM" id="SSF56300">
    <property type="entry name" value="Metallo-dependent phosphatases"/>
    <property type="match status" value="1"/>
</dbReference>
<keyword evidence="4" id="KW-1185">Reference proteome</keyword>
<evidence type="ECO:0000259" key="2">
    <source>
        <dbReference type="Pfam" id="PF25077"/>
    </source>
</evidence>
<dbReference type="InterPro" id="IPR056702">
    <property type="entry name" value="DUF7800"/>
</dbReference>
<dbReference type="PANTHER" id="PTHR37031:SF2">
    <property type="entry name" value="PHOD-LIKE PHOSPHATASE METALLOPHOSPHATASE DOMAIN-CONTAINING PROTEIN"/>
    <property type="match status" value="1"/>
</dbReference>
<dbReference type="EMBL" id="BAAARN010000003">
    <property type="protein sequence ID" value="GAA2737508.1"/>
    <property type="molecule type" value="Genomic_DNA"/>
</dbReference>
<dbReference type="InterPro" id="IPR018946">
    <property type="entry name" value="PhoD-like_MPP"/>
</dbReference>
<evidence type="ECO:0000313" key="3">
    <source>
        <dbReference type="EMBL" id="GAA2737508.1"/>
    </source>
</evidence>
<protein>
    <submittedName>
        <fullName evidence="3">Alkaline phosphatase D family protein</fullName>
    </submittedName>
</protein>
<dbReference type="InterPro" id="IPR038607">
    <property type="entry name" value="PhoD-like_sf"/>
</dbReference>
<gene>
    <name evidence="3" type="ORF">GCM10009867_24920</name>
</gene>
<dbReference type="Pfam" id="PF25077">
    <property type="entry name" value="DUF7800"/>
    <property type="match status" value="1"/>
</dbReference>
<dbReference type="CDD" id="cd07389">
    <property type="entry name" value="MPP_PhoD"/>
    <property type="match status" value="1"/>
</dbReference>
<name>A0ABN3UR50_9MICO</name>
<dbReference type="Pfam" id="PF09423">
    <property type="entry name" value="PhoD"/>
    <property type="match status" value="1"/>
</dbReference>
<proteinExistence type="predicted"/>
<feature type="domain" description="DUF7800" evidence="2">
    <location>
        <begin position="7"/>
        <end position="87"/>
    </location>
</feature>
<dbReference type="Gene3D" id="3.60.21.70">
    <property type="entry name" value="PhoD-like phosphatase"/>
    <property type="match status" value="1"/>
</dbReference>
<dbReference type="PANTHER" id="PTHR37031">
    <property type="entry name" value="METALLOPHOSPHATASE BINDING DOMAIN PROTEIN"/>
    <property type="match status" value="1"/>
</dbReference>
<dbReference type="InterPro" id="IPR029052">
    <property type="entry name" value="Metallo-depent_PP-like"/>
</dbReference>
<dbReference type="Proteomes" id="UP001501326">
    <property type="component" value="Unassembled WGS sequence"/>
</dbReference>